<feature type="compositionally biased region" description="Low complexity" evidence="1">
    <location>
        <begin position="317"/>
        <end position="340"/>
    </location>
</feature>
<feature type="compositionally biased region" description="Pro residues" evidence="1">
    <location>
        <begin position="305"/>
        <end position="316"/>
    </location>
</feature>
<feature type="signal peptide" evidence="2">
    <location>
        <begin position="1"/>
        <end position="28"/>
    </location>
</feature>
<keyword evidence="4" id="KW-1185">Reference proteome</keyword>
<comment type="caution">
    <text evidence="3">The sequence shown here is derived from an EMBL/GenBank/DDBJ whole genome shotgun (WGS) entry which is preliminary data.</text>
</comment>
<reference evidence="4" key="1">
    <citation type="journal article" date="2019" name="Int. J. Syst. Evol. Microbiol.">
        <title>The Global Catalogue of Microorganisms (GCM) 10K type strain sequencing project: providing services to taxonomists for standard genome sequencing and annotation.</title>
        <authorList>
            <consortium name="The Broad Institute Genomics Platform"/>
            <consortium name="The Broad Institute Genome Sequencing Center for Infectious Disease"/>
            <person name="Wu L."/>
            <person name="Ma J."/>
        </authorList>
    </citation>
    <scope>NUCLEOTIDE SEQUENCE [LARGE SCALE GENOMIC DNA]</scope>
    <source>
        <strain evidence="4">TBRC 4489</strain>
    </source>
</reference>
<evidence type="ECO:0000313" key="3">
    <source>
        <dbReference type="EMBL" id="MFC4063232.1"/>
    </source>
</evidence>
<organism evidence="3 4">
    <name type="scientific">Planomonospora corallina</name>
    <dbReference type="NCBI Taxonomy" id="1806052"/>
    <lineage>
        <taxon>Bacteria</taxon>
        <taxon>Bacillati</taxon>
        <taxon>Actinomycetota</taxon>
        <taxon>Actinomycetes</taxon>
        <taxon>Streptosporangiales</taxon>
        <taxon>Streptosporangiaceae</taxon>
        <taxon>Planomonospora</taxon>
    </lineage>
</organism>
<feature type="compositionally biased region" description="Polar residues" evidence="1">
    <location>
        <begin position="275"/>
        <end position="286"/>
    </location>
</feature>
<dbReference type="Proteomes" id="UP001595850">
    <property type="component" value="Unassembled WGS sequence"/>
</dbReference>
<proteinExistence type="predicted"/>
<evidence type="ECO:0000256" key="2">
    <source>
        <dbReference type="SAM" id="SignalP"/>
    </source>
</evidence>
<feature type="compositionally biased region" description="Polar residues" evidence="1">
    <location>
        <begin position="190"/>
        <end position="201"/>
    </location>
</feature>
<sequence length="350" mass="36773">MKRLTTGLLTVAATATVLAIAGPAPAQAAAPAAPAADKAARATSWGPYYSDNNRAYARGTAYGRSGSGTSLVASGGIRVRGYLYDRDYRTTSQGGLCAYAQIQGYRSGGYLSSGGGWDTGRTYKHCGTNNHRLINYSNDYADYARIRVCQIRQSGGYPVSCGGWRYLRDGDQAYGQSGHDREHQPGYAPSLSSYMPGQPKSSEVEDPNLIEDEGEEQGVQSTPGQEYGQLPSNTEQMPADSGYLPNDSQQLPAGSGYLPNDSQQLPAGSGYLPSAMQNPNDSQSPSGAEDEGMADEGIENEVPGQNPPAPGQPPYVPGQAPAQTGQAPAQTGQAPAYAPGLSAEERPMDN</sequence>
<feature type="region of interest" description="Disordered" evidence="1">
    <location>
        <begin position="175"/>
        <end position="350"/>
    </location>
</feature>
<accession>A0ABV8IGH2</accession>
<evidence type="ECO:0000313" key="4">
    <source>
        <dbReference type="Proteomes" id="UP001595850"/>
    </source>
</evidence>
<name>A0ABV8IGH2_9ACTN</name>
<feature type="compositionally biased region" description="Acidic residues" evidence="1">
    <location>
        <begin position="204"/>
        <end position="216"/>
    </location>
</feature>
<protein>
    <submittedName>
        <fullName evidence="3">Uncharacterized protein</fullName>
    </submittedName>
</protein>
<dbReference type="RefSeq" id="WP_377295051.1">
    <property type="nucleotide sequence ID" value="NZ_JBHSBM010000077.1"/>
</dbReference>
<feature type="compositionally biased region" description="Acidic residues" evidence="1">
    <location>
        <begin position="288"/>
        <end position="299"/>
    </location>
</feature>
<evidence type="ECO:0000256" key="1">
    <source>
        <dbReference type="SAM" id="MobiDB-lite"/>
    </source>
</evidence>
<gene>
    <name evidence="3" type="ORF">ACFOWE_33545</name>
</gene>
<dbReference type="EMBL" id="JBHSBM010000077">
    <property type="protein sequence ID" value="MFC4063232.1"/>
    <property type="molecule type" value="Genomic_DNA"/>
</dbReference>
<feature type="compositionally biased region" description="Polar residues" evidence="1">
    <location>
        <begin position="218"/>
        <end position="236"/>
    </location>
</feature>
<feature type="chain" id="PRO_5046438249" evidence="2">
    <location>
        <begin position="29"/>
        <end position="350"/>
    </location>
</feature>
<keyword evidence="2" id="KW-0732">Signal</keyword>